<feature type="domain" description="Acyl-CoA dehydrogenase/oxidase C-terminal" evidence="6">
    <location>
        <begin position="287"/>
        <end position="442"/>
    </location>
</feature>
<comment type="similarity">
    <text evidence="2 5">Belongs to the acyl-CoA dehydrogenase family.</text>
</comment>
<dbReference type="NCBIfam" id="NF008594">
    <property type="entry name" value="PRK11561.1"/>
    <property type="match status" value="1"/>
</dbReference>
<accession>A0A916J1T1</accession>
<dbReference type="Gene3D" id="2.40.110.20">
    <property type="match status" value="1"/>
</dbReference>
<comment type="caution">
    <text evidence="9">The sequence shown here is derived from an EMBL/GenBank/DDBJ whole genome shotgun (WGS) entry which is preliminary data.</text>
</comment>
<dbReference type="InterPro" id="IPR052904">
    <property type="entry name" value="Acyl-CoA_dehydrogenase-like"/>
</dbReference>
<feature type="domain" description="Adaptive response protein AidB N-terminal" evidence="8">
    <location>
        <begin position="10"/>
        <end position="164"/>
    </location>
</feature>
<dbReference type="Pfam" id="PF00441">
    <property type="entry name" value="Acyl-CoA_dh_1"/>
    <property type="match status" value="1"/>
</dbReference>
<evidence type="ECO:0000256" key="2">
    <source>
        <dbReference type="ARBA" id="ARBA00009347"/>
    </source>
</evidence>
<evidence type="ECO:0000256" key="1">
    <source>
        <dbReference type="ARBA" id="ARBA00001974"/>
    </source>
</evidence>
<dbReference type="InterPro" id="IPR006091">
    <property type="entry name" value="Acyl-CoA_Oxase/DH_mid-dom"/>
</dbReference>
<dbReference type="Proteomes" id="UP000742786">
    <property type="component" value="Unassembled WGS sequence"/>
</dbReference>
<dbReference type="InterPro" id="IPR036250">
    <property type="entry name" value="AcylCo_DH-like_C"/>
</dbReference>
<evidence type="ECO:0000259" key="6">
    <source>
        <dbReference type="Pfam" id="PF00441"/>
    </source>
</evidence>
<dbReference type="InterPro" id="IPR041504">
    <property type="entry name" value="AidB_N"/>
</dbReference>
<evidence type="ECO:0000256" key="5">
    <source>
        <dbReference type="RuleBase" id="RU362125"/>
    </source>
</evidence>
<dbReference type="RefSeq" id="WP_220634506.1">
    <property type="nucleotide sequence ID" value="NZ_CAJQUM010000001.1"/>
</dbReference>
<dbReference type="EMBL" id="CAJQUM010000001">
    <property type="protein sequence ID" value="CAG4882434.1"/>
    <property type="molecule type" value="Genomic_DNA"/>
</dbReference>
<dbReference type="Gene3D" id="1.20.140.10">
    <property type="entry name" value="Butyryl-CoA Dehydrogenase, subunit A, domain 3"/>
    <property type="match status" value="1"/>
</dbReference>
<evidence type="ECO:0000259" key="7">
    <source>
        <dbReference type="Pfam" id="PF02770"/>
    </source>
</evidence>
<keyword evidence="5" id="KW-0560">Oxidoreductase</keyword>
<evidence type="ECO:0000259" key="8">
    <source>
        <dbReference type="Pfam" id="PF18158"/>
    </source>
</evidence>
<feature type="domain" description="Acyl-CoA oxidase/dehydrogenase middle" evidence="7">
    <location>
        <begin position="180"/>
        <end position="277"/>
    </location>
</feature>
<keyword evidence="3 5" id="KW-0285">Flavoprotein</keyword>
<dbReference type="PROSITE" id="PS00072">
    <property type="entry name" value="ACYL_COA_DH_1"/>
    <property type="match status" value="1"/>
</dbReference>
<organism evidence="9 10">
    <name type="scientific">Georgfuchsia toluolica</name>
    <dbReference type="NCBI Taxonomy" id="424218"/>
    <lineage>
        <taxon>Bacteria</taxon>
        <taxon>Pseudomonadati</taxon>
        <taxon>Pseudomonadota</taxon>
        <taxon>Betaproteobacteria</taxon>
        <taxon>Nitrosomonadales</taxon>
        <taxon>Sterolibacteriaceae</taxon>
        <taxon>Georgfuchsia</taxon>
    </lineage>
</organism>
<reference evidence="9" key="1">
    <citation type="submission" date="2021-04" db="EMBL/GenBank/DDBJ databases">
        <authorList>
            <person name="Hornung B."/>
        </authorList>
    </citation>
    <scope>NUCLEOTIDE SEQUENCE</scope>
    <source>
        <strain evidence="9">G5G6</strain>
    </source>
</reference>
<evidence type="ECO:0000256" key="3">
    <source>
        <dbReference type="ARBA" id="ARBA00022630"/>
    </source>
</evidence>
<dbReference type="InterPro" id="IPR006089">
    <property type="entry name" value="Acyl-CoA_DH_CS"/>
</dbReference>
<evidence type="ECO:0000313" key="10">
    <source>
        <dbReference type="Proteomes" id="UP000742786"/>
    </source>
</evidence>
<dbReference type="Pfam" id="PF02770">
    <property type="entry name" value="Acyl-CoA_dh_M"/>
    <property type="match status" value="1"/>
</dbReference>
<evidence type="ECO:0000256" key="4">
    <source>
        <dbReference type="ARBA" id="ARBA00022827"/>
    </source>
</evidence>
<evidence type="ECO:0000313" key="9">
    <source>
        <dbReference type="EMBL" id="CAG4882434.1"/>
    </source>
</evidence>
<keyword evidence="10" id="KW-1185">Reference proteome</keyword>
<dbReference type="GO" id="GO:0003995">
    <property type="term" value="F:acyl-CoA dehydrogenase activity"/>
    <property type="evidence" value="ECO:0007669"/>
    <property type="project" value="InterPro"/>
</dbReference>
<sequence>MAWSTHEVFNQVAVLKDYNLYATDTVLQEAVEREGAAWHTAALSCHGALLGEEATIHLGELANRCAPELTTHDRAGHRIDQIEFHPAWSKLMEMLYAAGVHCLPWAMPRPGAHAARAATFFLHGQIEAGSLCPTTMTFAAIPLLMNESALFAQLQGNLFSRRYDGRDLPLAQKHAMTIGMGMTEKQGGSDLRGNTTLARRSGSGGRGEAYALVGHKWFFSAPTSDAHLVLARADEGLACFYVPRWRTDGTRNAVRIQRLKQKLGNRSNASAEVEFCDAEGIMIGVPGRGIATAIEMAAHTRLDCVLGSAALMRQALVQAIHHARQRAAFGRSLIEQPLMQAVLIDLALESEAATRLALRLASACERAAHDPLERALWRIVTPAAKFWICKRTIVVVAECMEVLGGNGYVEDGPLARLYREAPVNSIWEGSGNVVCLDVLRGLARETAAAQALLNFLTARAGSDTLLASAVGELVACLQKRDAEQAEARWIARQMILLLQATLLAEAAPQYVAEAFISSRMGSGTAVFGAAAQQLSVAQKEDLLARAWPCD</sequence>
<dbReference type="InterPro" id="IPR009075">
    <property type="entry name" value="AcylCo_DH/oxidase_C"/>
</dbReference>
<name>A0A916J1T1_9PROT</name>
<dbReference type="SUPFAM" id="SSF47203">
    <property type="entry name" value="Acyl-CoA dehydrogenase C-terminal domain-like"/>
    <property type="match status" value="1"/>
</dbReference>
<keyword evidence="4 5" id="KW-0274">FAD</keyword>
<comment type="cofactor">
    <cofactor evidence="1 5">
        <name>FAD</name>
        <dbReference type="ChEBI" id="CHEBI:57692"/>
    </cofactor>
</comment>
<gene>
    <name evidence="9" type="primary">aidB</name>
    <name evidence="9" type="ORF">GTOL_10316</name>
</gene>
<dbReference type="Pfam" id="PF18158">
    <property type="entry name" value="AidB_N"/>
    <property type="match status" value="1"/>
</dbReference>
<dbReference type="PANTHER" id="PTHR42707:SF3">
    <property type="entry name" value="ACYL-COA DEHYDROGENASE AIDB-RELATED"/>
    <property type="match status" value="1"/>
</dbReference>
<dbReference type="Gene3D" id="6.10.250.600">
    <property type="match status" value="1"/>
</dbReference>
<dbReference type="SUPFAM" id="SSF56645">
    <property type="entry name" value="Acyl-CoA dehydrogenase NM domain-like"/>
    <property type="match status" value="1"/>
</dbReference>
<proteinExistence type="inferred from homology"/>
<protein>
    <submittedName>
        <fullName evidence="9">Isovaleryl CoA dehydrogenase</fullName>
    </submittedName>
</protein>
<dbReference type="AlphaFoldDB" id="A0A916J1T1"/>
<dbReference type="PANTHER" id="PTHR42707">
    <property type="entry name" value="ACYL-COA DEHYDROGENASE"/>
    <property type="match status" value="1"/>
</dbReference>
<dbReference type="InterPro" id="IPR009100">
    <property type="entry name" value="AcylCoA_DH/oxidase_NM_dom_sf"/>
</dbReference>
<dbReference type="PROSITE" id="PS00073">
    <property type="entry name" value="ACYL_COA_DH_2"/>
    <property type="match status" value="1"/>
</dbReference>